<accession>A0A843WGG7</accession>
<sequence>MFACVLCDAGSCATRSGEEERRRGAAVTRGGGHSDGDGGVVQRRPVEHPWVRLYYHEEEQTPLKSCFSIRESRTYIWVHNLYPRMSDLSIEFCSENWTCALSFMLSVDFDFLGCRCCSEFSIQTSRA</sequence>
<dbReference type="EMBL" id="NMUH01002772">
    <property type="protein sequence ID" value="MQM02000.1"/>
    <property type="molecule type" value="Genomic_DNA"/>
</dbReference>
<protein>
    <submittedName>
        <fullName evidence="2">Uncharacterized protein</fullName>
    </submittedName>
</protein>
<evidence type="ECO:0000256" key="1">
    <source>
        <dbReference type="SAM" id="MobiDB-lite"/>
    </source>
</evidence>
<comment type="caution">
    <text evidence="2">The sequence shown here is derived from an EMBL/GenBank/DDBJ whole genome shotgun (WGS) entry which is preliminary data.</text>
</comment>
<dbReference type="AlphaFoldDB" id="A0A843WGG7"/>
<proteinExistence type="predicted"/>
<reference evidence="2" key="1">
    <citation type="submission" date="2017-07" db="EMBL/GenBank/DDBJ databases">
        <title>Taro Niue Genome Assembly and Annotation.</title>
        <authorList>
            <person name="Atibalentja N."/>
            <person name="Keating K."/>
            <person name="Fields C.J."/>
        </authorList>
    </citation>
    <scope>NUCLEOTIDE SEQUENCE</scope>
    <source>
        <strain evidence="2">Niue_2</strain>
        <tissue evidence="2">Leaf</tissue>
    </source>
</reference>
<dbReference type="Proteomes" id="UP000652761">
    <property type="component" value="Unassembled WGS sequence"/>
</dbReference>
<evidence type="ECO:0000313" key="3">
    <source>
        <dbReference type="Proteomes" id="UP000652761"/>
    </source>
</evidence>
<name>A0A843WGG7_COLES</name>
<evidence type="ECO:0000313" key="2">
    <source>
        <dbReference type="EMBL" id="MQM02000.1"/>
    </source>
</evidence>
<keyword evidence="3" id="KW-1185">Reference proteome</keyword>
<feature type="region of interest" description="Disordered" evidence="1">
    <location>
        <begin position="23"/>
        <end position="42"/>
    </location>
</feature>
<feature type="compositionally biased region" description="Gly residues" evidence="1">
    <location>
        <begin position="29"/>
        <end position="39"/>
    </location>
</feature>
<organism evidence="2 3">
    <name type="scientific">Colocasia esculenta</name>
    <name type="common">Wild taro</name>
    <name type="synonym">Arum esculentum</name>
    <dbReference type="NCBI Taxonomy" id="4460"/>
    <lineage>
        <taxon>Eukaryota</taxon>
        <taxon>Viridiplantae</taxon>
        <taxon>Streptophyta</taxon>
        <taxon>Embryophyta</taxon>
        <taxon>Tracheophyta</taxon>
        <taxon>Spermatophyta</taxon>
        <taxon>Magnoliopsida</taxon>
        <taxon>Liliopsida</taxon>
        <taxon>Araceae</taxon>
        <taxon>Aroideae</taxon>
        <taxon>Colocasieae</taxon>
        <taxon>Colocasia</taxon>
    </lineage>
</organism>
<gene>
    <name evidence="2" type="ORF">Taro_034760</name>
</gene>